<dbReference type="PANTHER" id="PTHR11946">
    <property type="entry name" value="VALYL-TRNA SYNTHETASES"/>
    <property type="match status" value="1"/>
</dbReference>
<keyword evidence="7" id="KW-0030">Aminoacyl-tRNA synthetase</keyword>
<feature type="compositionally biased region" description="Low complexity" evidence="9">
    <location>
        <begin position="27"/>
        <end position="37"/>
    </location>
</feature>
<dbReference type="EMBL" id="JAUKTV010000023">
    <property type="protein sequence ID" value="KAK0702910.1"/>
    <property type="molecule type" value="Genomic_DNA"/>
</dbReference>
<dbReference type="PANTHER" id="PTHR11946:SF109">
    <property type="entry name" value="VALINE--TRNA LIGASE"/>
    <property type="match status" value="1"/>
</dbReference>
<organism evidence="11 12">
    <name type="scientific">Apiosordaria backusii</name>
    <dbReference type="NCBI Taxonomy" id="314023"/>
    <lineage>
        <taxon>Eukaryota</taxon>
        <taxon>Fungi</taxon>
        <taxon>Dikarya</taxon>
        <taxon>Ascomycota</taxon>
        <taxon>Pezizomycotina</taxon>
        <taxon>Sordariomycetes</taxon>
        <taxon>Sordariomycetidae</taxon>
        <taxon>Sordariales</taxon>
        <taxon>Lasiosphaeriaceae</taxon>
        <taxon>Apiosordaria</taxon>
    </lineage>
</organism>
<sequence length="139" mass="15089">MGQAPPKTDKKEKDQAAAKKAAKKAAKFAAKQAKLKQNPAAAQSTKKPAKGAKAGAPALPPYEDKTPPGEKKILQPLDQPHFQAYSPPAVEAAWGYRTLWVPGCDHAGISTQSVVEKMLWKTKRTTRVEIGREEFTDIV</sequence>
<dbReference type="GO" id="GO:0005524">
    <property type="term" value="F:ATP binding"/>
    <property type="evidence" value="ECO:0007669"/>
    <property type="project" value="UniProtKB-KW"/>
</dbReference>
<dbReference type="Gene3D" id="3.40.50.620">
    <property type="entry name" value="HUPs"/>
    <property type="match status" value="1"/>
</dbReference>
<dbReference type="Proteomes" id="UP001172159">
    <property type="component" value="Unassembled WGS sequence"/>
</dbReference>
<keyword evidence="6" id="KW-0648">Protein biosynthesis</keyword>
<evidence type="ECO:0000256" key="3">
    <source>
        <dbReference type="ARBA" id="ARBA00022598"/>
    </source>
</evidence>
<comment type="similarity">
    <text evidence="1">Belongs to the class-I aminoacyl-tRNA synthetase family.</text>
</comment>
<comment type="caution">
    <text evidence="11">The sequence shown here is derived from an EMBL/GenBank/DDBJ whole genome shotgun (WGS) entry which is preliminary data.</text>
</comment>
<dbReference type="InterPro" id="IPR002300">
    <property type="entry name" value="aa-tRNA-synth_Ia"/>
</dbReference>
<evidence type="ECO:0000256" key="5">
    <source>
        <dbReference type="ARBA" id="ARBA00022840"/>
    </source>
</evidence>
<gene>
    <name evidence="11" type="ORF">B0T21DRAFT_416783</name>
</gene>
<evidence type="ECO:0000313" key="11">
    <source>
        <dbReference type="EMBL" id="KAK0702910.1"/>
    </source>
</evidence>
<keyword evidence="4" id="KW-0547">Nucleotide-binding</keyword>
<evidence type="ECO:0000256" key="9">
    <source>
        <dbReference type="SAM" id="MobiDB-lite"/>
    </source>
</evidence>
<dbReference type="Pfam" id="PF00133">
    <property type="entry name" value="tRNA-synt_1"/>
    <property type="match status" value="1"/>
</dbReference>
<evidence type="ECO:0000256" key="6">
    <source>
        <dbReference type="ARBA" id="ARBA00022917"/>
    </source>
</evidence>
<dbReference type="GO" id="GO:0005829">
    <property type="term" value="C:cytosol"/>
    <property type="evidence" value="ECO:0007669"/>
    <property type="project" value="TreeGrafter"/>
</dbReference>
<reference evidence="11" key="1">
    <citation type="submission" date="2023-06" db="EMBL/GenBank/DDBJ databases">
        <title>Genome-scale phylogeny and comparative genomics of the fungal order Sordariales.</title>
        <authorList>
            <consortium name="Lawrence Berkeley National Laboratory"/>
            <person name="Hensen N."/>
            <person name="Bonometti L."/>
            <person name="Westerberg I."/>
            <person name="Brannstrom I.O."/>
            <person name="Guillou S."/>
            <person name="Cros-Aarteil S."/>
            <person name="Calhoun S."/>
            <person name="Haridas S."/>
            <person name="Kuo A."/>
            <person name="Mondo S."/>
            <person name="Pangilinan J."/>
            <person name="Riley R."/>
            <person name="Labutti K."/>
            <person name="Andreopoulos B."/>
            <person name="Lipzen A."/>
            <person name="Chen C."/>
            <person name="Yanf M."/>
            <person name="Daum C."/>
            <person name="Ng V."/>
            <person name="Clum A."/>
            <person name="Steindorff A."/>
            <person name="Ohm R."/>
            <person name="Martin F."/>
            <person name="Silar P."/>
            <person name="Natvig D."/>
            <person name="Lalanne C."/>
            <person name="Gautier V."/>
            <person name="Ament-Velasquez S.L."/>
            <person name="Kruys A."/>
            <person name="Hutchinson M.I."/>
            <person name="Powell A.J."/>
            <person name="Barry K."/>
            <person name="Miller A.N."/>
            <person name="Grigoriev I.V."/>
            <person name="Debuchy R."/>
            <person name="Gladieux P."/>
            <person name="Thoren M.H."/>
            <person name="Johannesson H."/>
        </authorList>
    </citation>
    <scope>NUCLEOTIDE SEQUENCE</scope>
    <source>
        <strain evidence="11">CBS 540.89</strain>
    </source>
</reference>
<proteinExistence type="inferred from homology"/>
<dbReference type="InterPro" id="IPR014729">
    <property type="entry name" value="Rossmann-like_a/b/a_fold"/>
</dbReference>
<evidence type="ECO:0000256" key="2">
    <source>
        <dbReference type="ARBA" id="ARBA00013169"/>
    </source>
</evidence>
<keyword evidence="5" id="KW-0067">ATP-binding</keyword>
<evidence type="ECO:0000256" key="4">
    <source>
        <dbReference type="ARBA" id="ARBA00022741"/>
    </source>
</evidence>
<feature type="region of interest" description="Disordered" evidence="9">
    <location>
        <begin position="1"/>
        <end position="74"/>
    </location>
</feature>
<accession>A0AA39ZSL7</accession>
<feature type="compositionally biased region" description="Basic and acidic residues" evidence="9">
    <location>
        <begin position="7"/>
        <end position="17"/>
    </location>
</feature>
<evidence type="ECO:0000313" key="12">
    <source>
        <dbReference type="Proteomes" id="UP001172159"/>
    </source>
</evidence>
<evidence type="ECO:0000256" key="1">
    <source>
        <dbReference type="ARBA" id="ARBA00005594"/>
    </source>
</evidence>
<keyword evidence="12" id="KW-1185">Reference proteome</keyword>
<dbReference type="GO" id="GO:0004832">
    <property type="term" value="F:valine-tRNA ligase activity"/>
    <property type="evidence" value="ECO:0007669"/>
    <property type="project" value="UniProtKB-EC"/>
</dbReference>
<evidence type="ECO:0000256" key="8">
    <source>
        <dbReference type="ARBA" id="ARBA00029936"/>
    </source>
</evidence>
<dbReference type="SUPFAM" id="SSF52374">
    <property type="entry name" value="Nucleotidylyl transferase"/>
    <property type="match status" value="1"/>
</dbReference>
<dbReference type="InterPro" id="IPR002303">
    <property type="entry name" value="Valyl-tRNA_ligase"/>
</dbReference>
<evidence type="ECO:0000259" key="10">
    <source>
        <dbReference type="Pfam" id="PF00133"/>
    </source>
</evidence>
<feature type="domain" description="Aminoacyl-tRNA synthetase class Ia" evidence="10">
    <location>
        <begin position="94"/>
        <end position="137"/>
    </location>
</feature>
<keyword evidence="3" id="KW-0436">Ligase</keyword>
<feature type="compositionally biased region" description="Basic and acidic residues" evidence="9">
    <location>
        <begin position="62"/>
        <end position="73"/>
    </location>
</feature>
<protein>
    <recommendedName>
        <fullName evidence="2">valine--tRNA ligase</fullName>
        <ecNumber evidence="2">6.1.1.9</ecNumber>
    </recommendedName>
    <alternativeName>
        <fullName evidence="8">Valyl-tRNA synthetase</fullName>
    </alternativeName>
</protein>
<dbReference type="AlphaFoldDB" id="A0AA39ZSL7"/>
<dbReference type="EC" id="6.1.1.9" evidence="2"/>
<dbReference type="GO" id="GO:0006438">
    <property type="term" value="P:valyl-tRNA aminoacylation"/>
    <property type="evidence" value="ECO:0007669"/>
    <property type="project" value="InterPro"/>
</dbReference>
<name>A0AA39ZSL7_9PEZI</name>
<evidence type="ECO:0000256" key="7">
    <source>
        <dbReference type="ARBA" id="ARBA00023146"/>
    </source>
</evidence>